<dbReference type="EMBL" id="AFBI03000038">
    <property type="protein sequence ID" value="EJW03401.1"/>
    <property type="molecule type" value="Genomic_DNA"/>
</dbReference>
<feature type="transmembrane region" description="Helical" evidence="1">
    <location>
        <begin position="85"/>
        <end position="105"/>
    </location>
</feature>
<dbReference type="Proteomes" id="UP000003163">
    <property type="component" value="Unassembled WGS sequence"/>
</dbReference>
<keyword evidence="1" id="KW-0472">Membrane</keyword>
<keyword evidence="1" id="KW-1133">Transmembrane helix</keyword>
<dbReference type="AlphaFoldDB" id="J9D6H7"/>
<sequence length="118" mass="14538">MYHNEKNQNVVFCNFINYFKKNNAIIIFSIRLYLISHARICIIKFNKVCRKFSSHHKNRFFNLFFKIYVFFNAFERKIFCRKRKIFKSAIFCSIGFFGIFKKYLYQNEIYNLSCIINF</sequence>
<organism evidence="2 3">
    <name type="scientific">Edhazardia aedis (strain USNM 41457)</name>
    <name type="common">Microsporidian parasite</name>
    <dbReference type="NCBI Taxonomy" id="1003232"/>
    <lineage>
        <taxon>Eukaryota</taxon>
        <taxon>Fungi</taxon>
        <taxon>Fungi incertae sedis</taxon>
        <taxon>Microsporidia</taxon>
        <taxon>Edhazardia</taxon>
    </lineage>
</organism>
<evidence type="ECO:0000313" key="3">
    <source>
        <dbReference type="Proteomes" id="UP000003163"/>
    </source>
</evidence>
<keyword evidence="3" id="KW-1185">Reference proteome</keyword>
<keyword evidence="1" id="KW-0812">Transmembrane</keyword>
<proteinExistence type="predicted"/>
<feature type="transmembrane region" description="Helical" evidence="1">
    <location>
        <begin position="24"/>
        <end position="42"/>
    </location>
</feature>
<reference evidence="2 3" key="1">
    <citation type="submission" date="2011-08" db="EMBL/GenBank/DDBJ databases">
        <authorList>
            <person name="Liu Z.J."/>
            <person name="Shi F.L."/>
            <person name="Lu J.Q."/>
            <person name="Li M."/>
            <person name="Wang Z.L."/>
        </authorList>
    </citation>
    <scope>NUCLEOTIDE SEQUENCE [LARGE SCALE GENOMIC DNA]</scope>
    <source>
        <strain evidence="2 3">USNM 41457</strain>
    </source>
</reference>
<name>J9D6H7_EDHAE</name>
<dbReference type="InParanoid" id="J9D6H7"/>
<accession>J9D6H7</accession>
<evidence type="ECO:0000313" key="2">
    <source>
        <dbReference type="EMBL" id="EJW03401.1"/>
    </source>
</evidence>
<dbReference type="HOGENOM" id="CLU_2073111_0_0_1"/>
<comment type="caution">
    <text evidence="2">The sequence shown here is derived from an EMBL/GenBank/DDBJ whole genome shotgun (WGS) entry which is preliminary data.</text>
</comment>
<protein>
    <submittedName>
        <fullName evidence="2">Uncharacterized protein</fullName>
    </submittedName>
</protein>
<evidence type="ECO:0000256" key="1">
    <source>
        <dbReference type="SAM" id="Phobius"/>
    </source>
</evidence>
<reference evidence="3" key="2">
    <citation type="submission" date="2015-07" db="EMBL/GenBank/DDBJ databases">
        <title>Contrasting host-pathogen interactions and genome evolution in two generalist and specialist microsporidian pathogens of mosquitoes.</title>
        <authorList>
            <consortium name="The Broad Institute Genomics Platform"/>
            <consortium name="The Broad Institute Genome Sequencing Center for Infectious Disease"/>
            <person name="Cuomo C.A."/>
            <person name="Sanscrainte N.D."/>
            <person name="Goldberg J.M."/>
            <person name="Heiman D."/>
            <person name="Young S."/>
            <person name="Zeng Q."/>
            <person name="Becnel J.J."/>
            <person name="Birren B.W."/>
        </authorList>
    </citation>
    <scope>NUCLEOTIDE SEQUENCE [LARGE SCALE GENOMIC DNA]</scope>
    <source>
        <strain evidence="3">USNM 41457</strain>
    </source>
</reference>
<gene>
    <name evidence="2" type="ORF">EDEG_02258</name>
</gene>
<dbReference type="VEuPathDB" id="MicrosporidiaDB:EDEG_02258"/>